<comment type="caution">
    <text evidence="1">The sequence shown here is derived from an EMBL/GenBank/DDBJ whole genome shotgun (WGS) entry which is preliminary data.</text>
</comment>
<dbReference type="NCBIfam" id="NF041918">
    <property type="entry name" value="SAMP1"/>
    <property type="match status" value="1"/>
</dbReference>
<dbReference type="InterPro" id="IPR003749">
    <property type="entry name" value="ThiS/MoaD-like"/>
</dbReference>
<dbReference type="PANTHER" id="PTHR38031">
    <property type="entry name" value="SULFUR CARRIER PROTEIN SLR0821-RELATED"/>
    <property type="match status" value="1"/>
</dbReference>
<sequence length="103" mass="11560">MHVYKVIKMVKIRFSSALSNVTHTRETVLELGDTTVKVVLDKLVEQYGADFERRILDKGEIRRFVNLYVNGEDIRHLSGLDSPVKGTDEISILPAVSGGNFRG</sequence>
<proteinExistence type="predicted"/>
<dbReference type="EMBL" id="JMIY01000001">
    <property type="protein sequence ID" value="KCZ73251.1"/>
    <property type="molecule type" value="Genomic_DNA"/>
</dbReference>
<dbReference type="Pfam" id="PF02597">
    <property type="entry name" value="ThiS"/>
    <property type="match status" value="1"/>
</dbReference>
<dbReference type="Gene3D" id="3.10.20.30">
    <property type="match status" value="1"/>
</dbReference>
<gene>
    <name evidence="1" type="ORF">ANME2D_00314</name>
</gene>
<dbReference type="InterPro" id="IPR052045">
    <property type="entry name" value="Sulfur_Carrier/Prot_Modifier"/>
</dbReference>
<keyword evidence="2" id="KW-1185">Reference proteome</keyword>
<dbReference type="InterPro" id="IPR010038">
    <property type="entry name" value="MoaD_arc-typ"/>
</dbReference>
<dbReference type="PANTHER" id="PTHR38031:SF1">
    <property type="entry name" value="SULFUR CARRIER PROTEIN CYSO"/>
    <property type="match status" value="1"/>
</dbReference>
<evidence type="ECO:0000313" key="1">
    <source>
        <dbReference type="EMBL" id="KCZ73251.1"/>
    </source>
</evidence>
<organism evidence="1 2">
    <name type="scientific">Candidatus Methanoperedens nitratireducens</name>
    <dbReference type="NCBI Taxonomy" id="1392998"/>
    <lineage>
        <taxon>Archaea</taxon>
        <taxon>Methanobacteriati</taxon>
        <taxon>Methanobacteriota</taxon>
        <taxon>Stenosarchaea group</taxon>
        <taxon>Methanomicrobia</taxon>
        <taxon>Methanosarcinales</taxon>
        <taxon>ANME-2 cluster</taxon>
        <taxon>Candidatus Methanoperedentaceae</taxon>
        <taxon>Candidatus Methanoperedens</taxon>
    </lineage>
</organism>
<reference evidence="1 2" key="1">
    <citation type="journal article" date="2013" name="Nature">
        <title>Anaerobic oxidation of methane coupled to nitrate reduction in a novel archaeal lineage.</title>
        <authorList>
            <person name="Haroon M.F."/>
            <person name="Hu S."/>
            <person name="Shi Y."/>
            <person name="Imelfort M."/>
            <person name="Keller J."/>
            <person name="Hugenholtz P."/>
            <person name="Yuan Z."/>
            <person name="Tyson G.W."/>
        </authorList>
    </citation>
    <scope>NUCLEOTIDE SEQUENCE [LARGE SCALE GENOMIC DNA]</scope>
    <source>
        <strain evidence="1 2">ANME-2d</strain>
    </source>
</reference>
<protein>
    <submittedName>
        <fullName evidence="1">MoaD family protein</fullName>
    </submittedName>
</protein>
<dbReference type="NCBIfam" id="TIGR01687">
    <property type="entry name" value="moaD_arch"/>
    <property type="match status" value="1"/>
</dbReference>
<dbReference type="SUPFAM" id="SSF54285">
    <property type="entry name" value="MoaD/ThiS"/>
    <property type="match status" value="1"/>
</dbReference>
<evidence type="ECO:0000313" key="2">
    <source>
        <dbReference type="Proteomes" id="UP000027153"/>
    </source>
</evidence>
<dbReference type="InterPro" id="IPR012675">
    <property type="entry name" value="Beta-grasp_dom_sf"/>
</dbReference>
<dbReference type="InterPro" id="IPR054834">
    <property type="entry name" value="SAMP1_3"/>
</dbReference>
<dbReference type="AlphaFoldDB" id="A0A062V2A8"/>
<name>A0A062V2A8_9EURY</name>
<dbReference type="InterPro" id="IPR016155">
    <property type="entry name" value="Mopterin_synth/thiamin_S_b"/>
</dbReference>
<dbReference type="Proteomes" id="UP000027153">
    <property type="component" value="Unassembled WGS sequence"/>
</dbReference>
<accession>A0A062V2A8</accession>